<accession>A0AAV4RKN1</accession>
<sequence>MSLVPCAASRWSEHAETRQAHKRNTVEEGGISAADKALPAAENTKCCTRHSQHMSLIQDERQHFPAARVKSGLFSFRTGIHVDCQFSREIGQCQRVEQHSWVARRDKSKGFHVC</sequence>
<dbReference type="Proteomes" id="UP001054945">
    <property type="component" value="Unassembled WGS sequence"/>
</dbReference>
<reference evidence="1 2" key="1">
    <citation type="submission" date="2021-06" db="EMBL/GenBank/DDBJ databases">
        <title>Caerostris extrusa draft genome.</title>
        <authorList>
            <person name="Kono N."/>
            <person name="Arakawa K."/>
        </authorList>
    </citation>
    <scope>NUCLEOTIDE SEQUENCE [LARGE SCALE GENOMIC DNA]</scope>
</reference>
<comment type="caution">
    <text evidence="1">The sequence shown here is derived from an EMBL/GenBank/DDBJ whole genome shotgun (WGS) entry which is preliminary data.</text>
</comment>
<evidence type="ECO:0000313" key="1">
    <source>
        <dbReference type="EMBL" id="GIY21584.1"/>
    </source>
</evidence>
<evidence type="ECO:0000313" key="2">
    <source>
        <dbReference type="Proteomes" id="UP001054945"/>
    </source>
</evidence>
<name>A0AAV4RKN1_CAEEX</name>
<protein>
    <submittedName>
        <fullName evidence="1">Uncharacterized protein</fullName>
    </submittedName>
</protein>
<dbReference type="AlphaFoldDB" id="A0AAV4RKN1"/>
<keyword evidence="2" id="KW-1185">Reference proteome</keyword>
<gene>
    <name evidence="1" type="ORF">CEXT_452751</name>
</gene>
<dbReference type="EMBL" id="BPLR01008034">
    <property type="protein sequence ID" value="GIY21584.1"/>
    <property type="molecule type" value="Genomic_DNA"/>
</dbReference>
<proteinExistence type="predicted"/>
<organism evidence="1 2">
    <name type="scientific">Caerostris extrusa</name>
    <name type="common">Bark spider</name>
    <name type="synonym">Caerostris bankana</name>
    <dbReference type="NCBI Taxonomy" id="172846"/>
    <lineage>
        <taxon>Eukaryota</taxon>
        <taxon>Metazoa</taxon>
        <taxon>Ecdysozoa</taxon>
        <taxon>Arthropoda</taxon>
        <taxon>Chelicerata</taxon>
        <taxon>Arachnida</taxon>
        <taxon>Araneae</taxon>
        <taxon>Araneomorphae</taxon>
        <taxon>Entelegynae</taxon>
        <taxon>Araneoidea</taxon>
        <taxon>Araneidae</taxon>
        <taxon>Caerostris</taxon>
    </lineage>
</organism>